<name>A0A975GS56_9BACT</name>
<dbReference type="AlphaFoldDB" id="A0A975GS56"/>
<protein>
    <submittedName>
        <fullName evidence="1">Uncharacterized protein</fullName>
    </submittedName>
</protein>
<evidence type="ECO:0000313" key="1">
    <source>
        <dbReference type="EMBL" id="QTA91679.1"/>
    </source>
</evidence>
<dbReference type="KEGG" id="dmm:dnm_077520"/>
<sequence length="54" mass="6286">MKKIIFFKQFLCFSMIINLKQITFQLPAGQFVIPAKAGMTNFLFESDQKNLIIE</sequence>
<evidence type="ECO:0000313" key="2">
    <source>
        <dbReference type="Proteomes" id="UP000663722"/>
    </source>
</evidence>
<organism evidence="1 2">
    <name type="scientific">Desulfonema magnum</name>
    <dbReference type="NCBI Taxonomy" id="45655"/>
    <lineage>
        <taxon>Bacteria</taxon>
        <taxon>Pseudomonadati</taxon>
        <taxon>Thermodesulfobacteriota</taxon>
        <taxon>Desulfobacteria</taxon>
        <taxon>Desulfobacterales</taxon>
        <taxon>Desulfococcaceae</taxon>
        <taxon>Desulfonema</taxon>
    </lineage>
</organism>
<dbReference type="Proteomes" id="UP000663722">
    <property type="component" value="Chromosome"/>
</dbReference>
<gene>
    <name evidence="1" type="ORF">dnm_077520</name>
</gene>
<keyword evidence="2" id="KW-1185">Reference proteome</keyword>
<dbReference type="EMBL" id="CP061800">
    <property type="protein sequence ID" value="QTA91679.1"/>
    <property type="molecule type" value="Genomic_DNA"/>
</dbReference>
<proteinExistence type="predicted"/>
<reference evidence="1" key="1">
    <citation type="journal article" date="2021" name="Microb. Physiol.">
        <title>Proteogenomic Insights into the Physiology of Marine, Sulfate-Reducing, Filamentous Desulfonema limicola and Desulfonema magnum.</title>
        <authorList>
            <person name="Schnaars V."/>
            <person name="Wohlbrand L."/>
            <person name="Scheve S."/>
            <person name="Hinrichs C."/>
            <person name="Reinhardt R."/>
            <person name="Rabus R."/>
        </authorList>
    </citation>
    <scope>NUCLEOTIDE SEQUENCE</scope>
    <source>
        <strain evidence="1">4be13</strain>
    </source>
</reference>
<accession>A0A975GS56</accession>